<keyword evidence="2" id="KW-1185">Reference proteome</keyword>
<evidence type="ECO:0000313" key="2">
    <source>
        <dbReference type="Proteomes" id="UP001066276"/>
    </source>
</evidence>
<gene>
    <name evidence="1" type="ORF">NDU88_003271</name>
</gene>
<sequence>MDAGDGGEGEVGRAELAGGWVEAEMLVEVGRAFVTESFVGVDEEFEGDDVEAVSSDDVGEWHHVDVEKGWAERGSLGDAVDGLGGFRQERRDADSLSSIREEGCDPVQGLVVDPDVVEACAEGVVTDGVEGCRQVKEDEGSGFTFVEHDPDVVGCNDESGLGAVVLTEAGLRNV</sequence>
<reference evidence="1" key="1">
    <citation type="journal article" date="2022" name="bioRxiv">
        <title>Sequencing and chromosome-scale assembly of the giantPleurodeles waltlgenome.</title>
        <authorList>
            <person name="Brown T."/>
            <person name="Elewa A."/>
            <person name="Iarovenko S."/>
            <person name="Subramanian E."/>
            <person name="Araus A.J."/>
            <person name="Petzold A."/>
            <person name="Susuki M."/>
            <person name="Suzuki K.-i.T."/>
            <person name="Hayashi T."/>
            <person name="Toyoda A."/>
            <person name="Oliveira C."/>
            <person name="Osipova E."/>
            <person name="Leigh N.D."/>
            <person name="Simon A."/>
            <person name="Yun M.H."/>
        </authorList>
    </citation>
    <scope>NUCLEOTIDE SEQUENCE</scope>
    <source>
        <strain evidence="1">20211129_DDA</strain>
        <tissue evidence="1">Liver</tissue>
    </source>
</reference>
<dbReference type="AlphaFoldDB" id="A0AAV7V075"/>
<organism evidence="1 2">
    <name type="scientific">Pleurodeles waltl</name>
    <name type="common">Iberian ribbed newt</name>
    <dbReference type="NCBI Taxonomy" id="8319"/>
    <lineage>
        <taxon>Eukaryota</taxon>
        <taxon>Metazoa</taxon>
        <taxon>Chordata</taxon>
        <taxon>Craniata</taxon>
        <taxon>Vertebrata</taxon>
        <taxon>Euteleostomi</taxon>
        <taxon>Amphibia</taxon>
        <taxon>Batrachia</taxon>
        <taxon>Caudata</taxon>
        <taxon>Salamandroidea</taxon>
        <taxon>Salamandridae</taxon>
        <taxon>Pleurodelinae</taxon>
        <taxon>Pleurodeles</taxon>
    </lineage>
</organism>
<dbReference type="Proteomes" id="UP001066276">
    <property type="component" value="Chromosome 2_2"/>
</dbReference>
<accession>A0AAV7V075</accession>
<protein>
    <submittedName>
        <fullName evidence="1">Uncharacterized protein</fullName>
    </submittedName>
</protein>
<proteinExistence type="predicted"/>
<name>A0AAV7V075_PLEWA</name>
<evidence type="ECO:0000313" key="1">
    <source>
        <dbReference type="EMBL" id="KAJ1193976.1"/>
    </source>
</evidence>
<comment type="caution">
    <text evidence="1">The sequence shown here is derived from an EMBL/GenBank/DDBJ whole genome shotgun (WGS) entry which is preliminary data.</text>
</comment>
<dbReference type="EMBL" id="JANPWB010000004">
    <property type="protein sequence ID" value="KAJ1193976.1"/>
    <property type="molecule type" value="Genomic_DNA"/>
</dbReference>